<protein>
    <recommendedName>
        <fullName evidence="4">DNA-directed RNA polymerase subunit beta</fullName>
    </recommendedName>
</protein>
<sequence>MSPNSEVQVNTRYKRRKAAKTKEKKPTIWNVRVRLIPIWLRLILVAFFMVLALIGGWIVGYSVIGDGNAGDALKWDTFQHLYDLVNKKVD</sequence>
<keyword evidence="1" id="KW-0472">Membrane</keyword>
<dbReference type="EMBL" id="JAFDST010000002">
    <property type="protein sequence ID" value="MBP1081654.1"/>
    <property type="molecule type" value="Genomic_DNA"/>
</dbReference>
<dbReference type="RefSeq" id="WP_053604513.1">
    <property type="nucleotide sequence ID" value="NZ_JAFDST010000002.1"/>
</dbReference>
<dbReference type="InterPro" id="IPR024596">
    <property type="entry name" value="RNApol_su_b/EpuA"/>
</dbReference>
<feature type="transmembrane region" description="Helical" evidence="1">
    <location>
        <begin position="38"/>
        <end position="64"/>
    </location>
</feature>
<organism evidence="2 3">
    <name type="scientific">Bacillus capparidis</name>
    <dbReference type="NCBI Taxonomy" id="1840411"/>
    <lineage>
        <taxon>Bacteria</taxon>
        <taxon>Bacillati</taxon>
        <taxon>Bacillota</taxon>
        <taxon>Bacilli</taxon>
        <taxon>Bacillales</taxon>
        <taxon>Bacillaceae</taxon>
        <taxon>Bacillus</taxon>
    </lineage>
</organism>
<name>A0ABS4CVP5_9BACI</name>
<evidence type="ECO:0008006" key="4">
    <source>
        <dbReference type="Google" id="ProtNLM"/>
    </source>
</evidence>
<gene>
    <name evidence="2" type="ORF">JOC74_002147</name>
</gene>
<keyword evidence="3" id="KW-1185">Reference proteome</keyword>
<evidence type="ECO:0000313" key="3">
    <source>
        <dbReference type="Proteomes" id="UP000674416"/>
    </source>
</evidence>
<accession>A0ABS4CVP5</accession>
<keyword evidence="1" id="KW-0812">Transmembrane</keyword>
<dbReference type="Proteomes" id="UP000674416">
    <property type="component" value="Unassembled WGS sequence"/>
</dbReference>
<dbReference type="Pfam" id="PF11772">
    <property type="entry name" value="EpuA"/>
    <property type="match status" value="1"/>
</dbReference>
<keyword evidence="1" id="KW-1133">Transmembrane helix</keyword>
<evidence type="ECO:0000256" key="1">
    <source>
        <dbReference type="SAM" id="Phobius"/>
    </source>
</evidence>
<proteinExistence type="predicted"/>
<comment type="caution">
    <text evidence="2">The sequence shown here is derived from an EMBL/GenBank/DDBJ whole genome shotgun (WGS) entry which is preliminary data.</text>
</comment>
<reference evidence="2 3" key="1">
    <citation type="submission" date="2021-01" db="EMBL/GenBank/DDBJ databases">
        <title>Genomic Encyclopedia of Type Strains, Phase IV (KMG-IV): sequencing the most valuable type-strain genomes for metagenomic binning, comparative biology and taxonomic classification.</title>
        <authorList>
            <person name="Goeker M."/>
        </authorList>
    </citation>
    <scope>NUCLEOTIDE SEQUENCE [LARGE SCALE GENOMIC DNA]</scope>
    <source>
        <strain evidence="2 3">DSM 103394</strain>
    </source>
</reference>
<evidence type="ECO:0000313" key="2">
    <source>
        <dbReference type="EMBL" id="MBP1081654.1"/>
    </source>
</evidence>